<gene>
    <name evidence="10" type="primary">glyS</name>
    <name evidence="13" type="ORF">D3Z33_09075</name>
</gene>
<comment type="subunit">
    <text evidence="10">Tetramer of two alpha and two beta subunits.</text>
</comment>
<reference evidence="13 14" key="1">
    <citation type="submission" date="2018-08" db="EMBL/GenBank/DDBJ databases">
        <title>Murine metabolic-syndrome-specific gut microbial biobank.</title>
        <authorList>
            <person name="Liu C."/>
        </authorList>
    </citation>
    <scope>NUCLEOTIDE SEQUENCE [LARGE SCALE GENOMIC DNA]</scope>
    <source>
        <strain evidence="13 14">583</strain>
    </source>
</reference>
<evidence type="ECO:0000256" key="4">
    <source>
        <dbReference type="ARBA" id="ARBA00022598"/>
    </source>
</evidence>
<evidence type="ECO:0000313" key="13">
    <source>
        <dbReference type="EMBL" id="NBI07003.1"/>
    </source>
</evidence>
<dbReference type="PANTHER" id="PTHR30075">
    <property type="entry name" value="GLYCYL-TRNA SYNTHETASE"/>
    <property type="match status" value="1"/>
</dbReference>
<proteinExistence type="inferred from homology"/>
<dbReference type="GO" id="GO:0005829">
    <property type="term" value="C:cytosol"/>
    <property type="evidence" value="ECO:0007669"/>
    <property type="project" value="TreeGrafter"/>
</dbReference>
<dbReference type="PROSITE" id="PS50861">
    <property type="entry name" value="AA_TRNA_LIGASE_II_GLYAB"/>
    <property type="match status" value="1"/>
</dbReference>
<keyword evidence="4 10" id="KW-0436">Ligase</keyword>
<evidence type="ECO:0000256" key="9">
    <source>
        <dbReference type="ARBA" id="ARBA00047937"/>
    </source>
</evidence>
<dbReference type="GO" id="GO:0004814">
    <property type="term" value="F:arginine-tRNA ligase activity"/>
    <property type="evidence" value="ECO:0007669"/>
    <property type="project" value="InterPro"/>
</dbReference>
<dbReference type="OrthoDB" id="9775440at2"/>
<dbReference type="EMBL" id="QXXA01000009">
    <property type="protein sequence ID" value="NBI07003.1"/>
    <property type="molecule type" value="Genomic_DNA"/>
</dbReference>
<evidence type="ECO:0000256" key="1">
    <source>
        <dbReference type="ARBA" id="ARBA00004496"/>
    </source>
</evidence>
<comment type="subcellular location">
    <subcellularLocation>
        <location evidence="1 10">Cytoplasm</location>
    </subcellularLocation>
</comment>
<dbReference type="SUPFAM" id="SSF109604">
    <property type="entry name" value="HD-domain/PDEase-like"/>
    <property type="match status" value="1"/>
</dbReference>
<keyword evidence="11" id="KW-0175">Coiled coil</keyword>
<keyword evidence="5 10" id="KW-0547">Nucleotide-binding</keyword>
<dbReference type="Pfam" id="PF02092">
    <property type="entry name" value="tRNA_synt_2f"/>
    <property type="match status" value="1"/>
</dbReference>
<feature type="domain" description="DALR anticodon binding" evidence="12">
    <location>
        <begin position="583"/>
        <end position="680"/>
    </location>
</feature>
<dbReference type="GO" id="GO:0006420">
    <property type="term" value="P:arginyl-tRNA aminoacylation"/>
    <property type="evidence" value="ECO:0007669"/>
    <property type="project" value="InterPro"/>
</dbReference>
<accession>A0A845R385</accession>
<organism evidence="13 14">
    <name type="scientific">Senegalia massiliensis</name>
    <dbReference type="NCBI Taxonomy" id="1720316"/>
    <lineage>
        <taxon>Bacteria</taxon>
        <taxon>Bacillati</taxon>
        <taxon>Bacillota</taxon>
        <taxon>Clostridia</taxon>
        <taxon>Eubacteriales</taxon>
        <taxon>Clostridiaceae</taxon>
        <taxon>Senegalia</taxon>
    </lineage>
</organism>
<evidence type="ECO:0000256" key="11">
    <source>
        <dbReference type="SAM" id="Coils"/>
    </source>
</evidence>
<dbReference type="Gene3D" id="1.10.730.10">
    <property type="entry name" value="Isoleucyl-tRNA Synthetase, Domain 1"/>
    <property type="match status" value="1"/>
</dbReference>
<dbReference type="NCBIfam" id="TIGR00211">
    <property type="entry name" value="glyS"/>
    <property type="match status" value="1"/>
</dbReference>
<keyword evidence="8 10" id="KW-0030">Aminoacyl-tRNA synthetase</keyword>
<comment type="catalytic activity">
    <reaction evidence="9 10">
        <text>tRNA(Gly) + glycine + ATP = glycyl-tRNA(Gly) + AMP + diphosphate</text>
        <dbReference type="Rhea" id="RHEA:16013"/>
        <dbReference type="Rhea" id="RHEA-COMP:9664"/>
        <dbReference type="Rhea" id="RHEA-COMP:9683"/>
        <dbReference type="ChEBI" id="CHEBI:30616"/>
        <dbReference type="ChEBI" id="CHEBI:33019"/>
        <dbReference type="ChEBI" id="CHEBI:57305"/>
        <dbReference type="ChEBI" id="CHEBI:78442"/>
        <dbReference type="ChEBI" id="CHEBI:78522"/>
        <dbReference type="ChEBI" id="CHEBI:456215"/>
        <dbReference type="EC" id="6.1.1.14"/>
    </reaction>
</comment>
<dbReference type="GO" id="GO:0006426">
    <property type="term" value="P:glycyl-tRNA aminoacylation"/>
    <property type="evidence" value="ECO:0007669"/>
    <property type="project" value="UniProtKB-UniRule"/>
</dbReference>
<keyword evidence="7 10" id="KW-0648">Protein biosynthesis</keyword>
<evidence type="ECO:0000256" key="7">
    <source>
        <dbReference type="ARBA" id="ARBA00022917"/>
    </source>
</evidence>
<keyword evidence="6 10" id="KW-0067">ATP-binding</keyword>
<dbReference type="Pfam" id="PF05746">
    <property type="entry name" value="DALR_1"/>
    <property type="match status" value="1"/>
</dbReference>
<dbReference type="PANTHER" id="PTHR30075:SF2">
    <property type="entry name" value="GLYCINE--TRNA LIGASE, CHLOROPLASTIC_MITOCHONDRIAL 2"/>
    <property type="match status" value="1"/>
</dbReference>
<evidence type="ECO:0000313" key="14">
    <source>
        <dbReference type="Proteomes" id="UP000467132"/>
    </source>
</evidence>
<dbReference type="Proteomes" id="UP000467132">
    <property type="component" value="Unassembled WGS sequence"/>
</dbReference>
<protein>
    <recommendedName>
        <fullName evidence="10">Glycine--tRNA ligase beta subunit</fullName>
        <ecNumber evidence="10">6.1.1.14</ecNumber>
    </recommendedName>
    <alternativeName>
        <fullName evidence="10">Glycyl-tRNA synthetase beta subunit</fullName>
        <shortName evidence="10">GlyRS</shortName>
    </alternativeName>
</protein>
<comment type="similarity">
    <text evidence="2 10">Belongs to the class-II aminoacyl-tRNA synthetase family.</text>
</comment>
<dbReference type="InterPro" id="IPR008909">
    <property type="entry name" value="DALR_anticod-bd"/>
</dbReference>
<evidence type="ECO:0000256" key="6">
    <source>
        <dbReference type="ARBA" id="ARBA00022840"/>
    </source>
</evidence>
<dbReference type="GO" id="GO:0004820">
    <property type="term" value="F:glycine-tRNA ligase activity"/>
    <property type="evidence" value="ECO:0007669"/>
    <property type="project" value="UniProtKB-UniRule"/>
</dbReference>
<evidence type="ECO:0000256" key="3">
    <source>
        <dbReference type="ARBA" id="ARBA00022490"/>
    </source>
</evidence>
<comment type="caution">
    <text evidence="13">The sequence shown here is derived from an EMBL/GenBank/DDBJ whole genome shotgun (WGS) entry which is preliminary data.</text>
</comment>
<evidence type="ECO:0000256" key="2">
    <source>
        <dbReference type="ARBA" id="ARBA00008226"/>
    </source>
</evidence>
<dbReference type="HAMAP" id="MF_00255">
    <property type="entry name" value="Gly_tRNA_synth_beta"/>
    <property type="match status" value="1"/>
</dbReference>
<keyword evidence="3 10" id="KW-0963">Cytoplasm</keyword>
<sequence>MSKYLLEIGTEEIPYRFMQNTLEQMKDNMQELLNENRVNYEKISTFGTPRRLVLFIEGISDMQSDLEETVKGPSKKIAFDDNNNPTKALLGFARGQGVDIEDIIIDEFNGEEYVFANKHVEGTNTKDILKQNISDYIKKIHFPKPMKWGGKNIKFARPIRWLVSIFNSEIVEFDLEGIKGSNITRGHRFLGSDNIKIENTDEYFTKLKENYVIVDQEKRKEIIKTGCVKLAKEKGGNLLQDDELLEELIYIVEYPTPLRGRIKEEYLKLPKEVIITPMKEHQRYYPVIDDKGNLLPYFIAVRNGNSEHIDIVTKGNEKVLDARLEDAKFFYNEDVRRPLEEYVESLKTIVYQEKLGTIFDKTQRINELSIDIAKELDLGEETEKNIDRASLLSKADLVTKMVNEFTELQGIMGREYAKIAGENEVISLAIYEHYLPRFAGDNLPTTTAGAIISIADKLDSICGGFAIGMKPSGSQDPYGFRRLALGIINIILDKNLDLSLNSSIDNSLRIYIENELYFDFDKVKCQITEFFNVRIKNMFIDKGIRYDIIDAVISTGNDNITDMEVRIEQLDKWSKNEDVEEILAAFNRVSKIAEKAENDEISVDLLKEEKEKALYEKYIEIKTEVHENIQEKEYYEAIEKVAELRNPIDEFFDNVMVMVEDELIKNNRLALIKSIYNMMLEVCDLSKISRD</sequence>
<name>A0A845R385_9CLOT</name>
<dbReference type="PRINTS" id="PR01045">
    <property type="entry name" value="TRNASYNTHGB"/>
</dbReference>
<dbReference type="InterPro" id="IPR015944">
    <property type="entry name" value="Gly-tRNA-synth_bsu"/>
</dbReference>
<evidence type="ECO:0000259" key="12">
    <source>
        <dbReference type="Pfam" id="PF05746"/>
    </source>
</evidence>
<evidence type="ECO:0000256" key="8">
    <source>
        <dbReference type="ARBA" id="ARBA00023146"/>
    </source>
</evidence>
<dbReference type="RefSeq" id="WP_160197468.1">
    <property type="nucleotide sequence ID" value="NZ_QXXA01000009.1"/>
</dbReference>
<keyword evidence="14" id="KW-1185">Reference proteome</keyword>
<evidence type="ECO:0000256" key="5">
    <source>
        <dbReference type="ARBA" id="ARBA00022741"/>
    </source>
</evidence>
<feature type="coiled-coil region" evidence="11">
    <location>
        <begin position="15"/>
        <end position="42"/>
    </location>
</feature>
<evidence type="ECO:0000256" key="10">
    <source>
        <dbReference type="HAMAP-Rule" id="MF_00255"/>
    </source>
</evidence>
<dbReference type="GO" id="GO:0005524">
    <property type="term" value="F:ATP binding"/>
    <property type="evidence" value="ECO:0007669"/>
    <property type="project" value="UniProtKB-UniRule"/>
</dbReference>
<dbReference type="InterPro" id="IPR006194">
    <property type="entry name" value="Gly-tRNA-synth_heterodimer"/>
</dbReference>
<dbReference type="AlphaFoldDB" id="A0A845R385"/>
<dbReference type="EC" id="6.1.1.14" evidence="10"/>